<dbReference type="Proteomes" id="UP000006052">
    <property type="component" value="Chromosome"/>
</dbReference>
<dbReference type="HOGENOM" id="CLU_3113805_0_0_10"/>
<proteinExistence type="predicted"/>
<reference evidence="2" key="1">
    <citation type="journal article" date="2013" name="Stand. Genomic Sci.">
        <title>Complete genome sequence of the bile-resistant pigment-producing anaerobe Alistipes finegoldii type strain (AHN2437(T)).</title>
        <authorList>
            <person name="Mavromatis K."/>
            <person name="Stackebrandt E."/>
            <person name="Munk C."/>
            <person name="Lapidus A."/>
            <person name="Nolan M."/>
            <person name="Lucas S."/>
            <person name="Hammon N."/>
            <person name="Deshpande S."/>
            <person name="Cheng J.F."/>
            <person name="Tapia R."/>
            <person name="Goodwin L.A."/>
            <person name="Pitluck S."/>
            <person name="Liolios K."/>
            <person name="Pagani I."/>
            <person name="Ivanova N."/>
            <person name="Mikhailova N."/>
            <person name="Huntemann M."/>
            <person name="Pati A."/>
            <person name="Chen A."/>
            <person name="Palaniappan K."/>
            <person name="Land M."/>
            <person name="Hauser L."/>
            <person name="Rohde M."/>
            <person name="Gronow S."/>
            <person name="Goker M."/>
            <person name="Detter J.C."/>
            <person name="Bristow J."/>
            <person name="Eisen J.A."/>
            <person name="Markowitz V."/>
            <person name="Hugenholtz P."/>
            <person name="Kyrpides N.C."/>
            <person name="Klenk H.P."/>
            <person name="Woyke T."/>
        </authorList>
    </citation>
    <scope>NUCLEOTIDE SEQUENCE</scope>
    <source>
        <strain evidence="2">DSM 17242 / JCM 16770 / AHN 2437 / CCUG 46020 / CIP 107999</strain>
    </source>
</reference>
<dbReference type="STRING" id="679935.Alfi_0251"/>
<dbReference type="EMBL" id="CP003274">
    <property type="protein sequence ID" value="AFL76658.1"/>
    <property type="molecule type" value="Genomic_DNA"/>
</dbReference>
<name>I3YI40_ALIFI</name>
<dbReference type="KEGG" id="afd:Alfi_0251"/>
<organism evidence="1 2">
    <name type="scientific">Alistipes finegoldii (strain DSM 17242 / JCM 16770 / CCUG 46020 / CIP 107999 / KCTC 15236 / AHN 2437)</name>
    <dbReference type="NCBI Taxonomy" id="679935"/>
    <lineage>
        <taxon>Bacteria</taxon>
        <taxon>Pseudomonadati</taxon>
        <taxon>Bacteroidota</taxon>
        <taxon>Bacteroidia</taxon>
        <taxon>Bacteroidales</taxon>
        <taxon>Rikenellaceae</taxon>
        <taxon>Alistipes</taxon>
    </lineage>
</organism>
<accession>I3YI40</accession>
<dbReference type="AlphaFoldDB" id="I3YI40"/>
<gene>
    <name evidence="1" type="ordered locus">Alfi_0251</name>
</gene>
<sequence length="50" mass="5758">MEIKPFCCDFISIFVTAACEGGRHTRHKKRIGFFLAGENWTLSRKVRNKG</sequence>
<evidence type="ECO:0000313" key="2">
    <source>
        <dbReference type="Proteomes" id="UP000006052"/>
    </source>
</evidence>
<protein>
    <submittedName>
        <fullName evidence="1">Uncharacterized protein</fullName>
    </submittedName>
</protein>
<evidence type="ECO:0000313" key="1">
    <source>
        <dbReference type="EMBL" id="AFL76658.1"/>
    </source>
</evidence>